<keyword evidence="5" id="KW-0067">ATP-binding</keyword>
<dbReference type="GO" id="GO:0106408">
    <property type="term" value="F:diadenylate cyclase activity"/>
    <property type="evidence" value="ECO:0007669"/>
    <property type="project" value="UniProtKB-EC"/>
</dbReference>
<evidence type="ECO:0000256" key="3">
    <source>
        <dbReference type="ARBA" id="ARBA00022695"/>
    </source>
</evidence>
<dbReference type="InterPro" id="IPR036888">
    <property type="entry name" value="DNA_integrity_DisA_N_sf"/>
</dbReference>
<dbReference type="AlphaFoldDB" id="A0A1F5A1H6"/>
<comment type="catalytic activity">
    <reaction evidence="1">
        <text>2 ATP = 3',3'-c-di-AMP + 2 diphosphate</text>
        <dbReference type="Rhea" id="RHEA:35655"/>
        <dbReference type="ChEBI" id="CHEBI:30616"/>
        <dbReference type="ChEBI" id="CHEBI:33019"/>
        <dbReference type="ChEBI" id="CHEBI:71500"/>
        <dbReference type="EC" id="2.7.7.85"/>
    </reaction>
</comment>
<sequence>TTKSPSTGEILQSTVKMAQSRIGALIVVQGHDALDHLLEGGILLDGIISEEVLLSIFDPHSLGHDGALVISNGRITKFGAHLPLSNNFNQLGKRGTRHSAALGLSENCDALCIVVSEEKGRISICRDGKLKTLTEFSDLEKEMEKFIKAKFVSTPSWNLKYLVSKNLTLKTLALFSAAIIWFFSAYRTEIISKTYSIPINFTQLPQDVLIETYSPKEIAVTVVGRGDLAFTGIDTGDFKIDLDTSILTDGVNKFDISPQLIKQPLNLSIISIDPNVILLTAKKYYSASVGIDIKTKGELPSGYTITTLSVTPNQVDLWIPDGFATPKSVVTELVDLSGQTESFVIPAKLVIPAGIKLQKPESVDVNIAVSVSH</sequence>
<dbReference type="Pfam" id="PF07949">
    <property type="entry name" value="YbbR"/>
    <property type="match status" value="1"/>
</dbReference>
<dbReference type="GO" id="GO:0005524">
    <property type="term" value="F:ATP binding"/>
    <property type="evidence" value="ECO:0007669"/>
    <property type="project" value="UniProtKB-KW"/>
</dbReference>
<name>A0A1F5A1H6_9BACT</name>
<dbReference type="PANTHER" id="PTHR34185">
    <property type="entry name" value="DIADENYLATE CYCLASE"/>
    <property type="match status" value="1"/>
</dbReference>
<proteinExistence type="predicted"/>
<evidence type="ECO:0000256" key="5">
    <source>
        <dbReference type="ARBA" id="ARBA00022840"/>
    </source>
</evidence>
<protein>
    <recommendedName>
        <fullName evidence="6">DAC domain-containing protein</fullName>
    </recommendedName>
</protein>
<dbReference type="Gene3D" id="2.170.120.30">
    <property type="match status" value="1"/>
</dbReference>
<dbReference type="Pfam" id="PF02457">
    <property type="entry name" value="DAC"/>
    <property type="match status" value="1"/>
</dbReference>
<evidence type="ECO:0000256" key="2">
    <source>
        <dbReference type="ARBA" id="ARBA00022679"/>
    </source>
</evidence>
<dbReference type="InterPro" id="IPR003390">
    <property type="entry name" value="DNA_integrity_scan_DisA_N"/>
</dbReference>
<dbReference type="PANTHER" id="PTHR34185:SF1">
    <property type="entry name" value="DIADENYLATE CYCLASE"/>
    <property type="match status" value="1"/>
</dbReference>
<dbReference type="Gene3D" id="2.170.120.40">
    <property type="entry name" value="YbbR-like domain"/>
    <property type="match status" value="1"/>
</dbReference>
<dbReference type="Gene3D" id="3.40.1700.10">
    <property type="entry name" value="DNA integrity scanning protein, DisA, N-terminal domain"/>
    <property type="match status" value="1"/>
</dbReference>
<dbReference type="EMBL" id="MEXV01000018">
    <property type="protein sequence ID" value="OGD12452.1"/>
    <property type="molecule type" value="Genomic_DNA"/>
</dbReference>
<reference evidence="7 8" key="1">
    <citation type="journal article" date="2016" name="Nat. Commun.">
        <title>Thousands of microbial genomes shed light on interconnected biogeochemical processes in an aquifer system.</title>
        <authorList>
            <person name="Anantharaman K."/>
            <person name="Brown C.T."/>
            <person name="Hug L.A."/>
            <person name="Sharon I."/>
            <person name="Castelle C.J."/>
            <person name="Probst A.J."/>
            <person name="Thomas B.C."/>
            <person name="Singh A."/>
            <person name="Wilkins M.J."/>
            <person name="Karaoz U."/>
            <person name="Brodie E.L."/>
            <person name="Williams K.H."/>
            <person name="Hubbard S.S."/>
            <person name="Banfield J.F."/>
        </authorList>
    </citation>
    <scope>NUCLEOTIDE SEQUENCE [LARGE SCALE GENOMIC DNA]</scope>
</reference>
<keyword evidence="2" id="KW-0808">Transferase</keyword>
<dbReference type="SUPFAM" id="SSF143597">
    <property type="entry name" value="YojJ-like"/>
    <property type="match status" value="1"/>
</dbReference>
<evidence type="ECO:0000259" key="6">
    <source>
        <dbReference type="PROSITE" id="PS51794"/>
    </source>
</evidence>
<evidence type="ECO:0000313" key="7">
    <source>
        <dbReference type="EMBL" id="OGD12452.1"/>
    </source>
</evidence>
<dbReference type="GO" id="GO:0004016">
    <property type="term" value="F:adenylate cyclase activity"/>
    <property type="evidence" value="ECO:0007669"/>
    <property type="project" value="TreeGrafter"/>
</dbReference>
<evidence type="ECO:0000256" key="4">
    <source>
        <dbReference type="ARBA" id="ARBA00022741"/>
    </source>
</evidence>
<dbReference type="Proteomes" id="UP000178579">
    <property type="component" value="Unassembled WGS sequence"/>
</dbReference>
<comment type="caution">
    <text evidence="7">The sequence shown here is derived from an EMBL/GenBank/DDBJ whole genome shotgun (WGS) entry which is preliminary data.</text>
</comment>
<feature type="domain" description="DAC" evidence="6">
    <location>
        <begin position="1"/>
        <end position="138"/>
    </location>
</feature>
<dbReference type="InterPro" id="IPR050338">
    <property type="entry name" value="DisA"/>
</dbReference>
<evidence type="ECO:0000256" key="1">
    <source>
        <dbReference type="ARBA" id="ARBA00000877"/>
    </source>
</evidence>
<keyword evidence="3" id="KW-0548">Nucleotidyltransferase</keyword>
<feature type="non-terminal residue" evidence="7">
    <location>
        <position position="1"/>
    </location>
</feature>
<accession>A0A1F5A1H6</accession>
<dbReference type="PROSITE" id="PS51794">
    <property type="entry name" value="DAC"/>
    <property type="match status" value="1"/>
</dbReference>
<dbReference type="InterPro" id="IPR012505">
    <property type="entry name" value="YbbR"/>
</dbReference>
<gene>
    <name evidence="7" type="ORF">A2576_00080</name>
</gene>
<organism evidence="7 8">
    <name type="scientific">Candidatus Amesbacteria bacterium RIFOXYD1_FULL_47_9</name>
    <dbReference type="NCBI Taxonomy" id="1797267"/>
    <lineage>
        <taxon>Bacteria</taxon>
        <taxon>Candidatus Amesiibacteriota</taxon>
    </lineage>
</organism>
<keyword evidence="4" id="KW-0547">Nucleotide-binding</keyword>
<evidence type="ECO:0000313" key="8">
    <source>
        <dbReference type="Proteomes" id="UP000178579"/>
    </source>
</evidence>